<evidence type="ECO:0000256" key="1">
    <source>
        <dbReference type="SAM" id="Coils"/>
    </source>
</evidence>
<protein>
    <submittedName>
        <fullName evidence="2">Uncharacterized protein</fullName>
    </submittedName>
</protein>
<sequence>MKKDNNEIFNNVLDTDSDDFTNSYLALALGSKEFIYNDIDKIYKNNRILYYELYKSSSLSKLKCYKSLNALQEEYVQKIIGIIEYSCINNDTSVIYSLIKKGYNLVFRYYNSHELLSIHEVLNLYYKTSPNPPMLEIQNITSILVYLHTNGPEKDWDTNDPLNDVMTQSYLDFINQTIYQDIKYSISKSVTSEQVTKIRSTFLLNRKDIKLNRVFGEIRQNEASKLGFNKDLDASDYVAVNYRRKQLAKQGISKYISAYERLLCANQFHPFFLDVAEFSEVEIDYIVKNCIDNQSTSNIPDSEMNLYITSCLFFSILIKEYRKVRDLYLNKSKEDLFLSLKTQREEIGRREHSLEKKENLLTEEICRLKQVNGELRKVAKEHDIQLNRINNELKTAQSNDKELQSLREMLFKLDHTEEPHIHTLELEDMLNDLTQEKLVFISGQISLVAKLKELLPKARFLDIDKLSTDLSFLDNYSSVFVDVSHISHAYYYRLTTSMNKNSTKLCFITKKTNVNLIINEMYEFINER</sequence>
<reference evidence="2 3" key="1">
    <citation type="submission" date="2021-06" db="EMBL/GenBank/DDBJ databases">
        <title>Clostridia strains as spoilage organisms.</title>
        <authorList>
            <person name="Wambui J."/>
            <person name="Stephan R."/>
            <person name="Stevens M.J.A."/>
        </authorList>
    </citation>
    <scope>NUCLEOTIDE SEQUENCE [LARGE SCALE GENOMIC DNA]</scope>
    <source>
        <strain evidence="2 3">DSM 14204</strain>
    </source>
</reference>
<dbReference type="Proteomes" id="UP000776252">
    <property type="component" value="Unassembled WGS sequence"/>
</dbReference>
<proteinExistence type="predicted"/>
<evidence type="ECO:0000313" key="2">
    <source>
        <dbReference type="EMBL" id="MBU3161629.1"/>
    </source>
</evidence>
<comment type="caution">
    <text evidence="2">The sequence shown here is derived from an EMBL/GenBank/DDBJ whole genome shotgun (WGS) entry which is preliminary data.</text>
</comment>
<dbReference type="RefSeq" id="WP_216151495.1">
    <property type="nucleotide sequence ID" value="NZ_JAHLDV010000080.1"/>
</dbReference>
<organism evidence="2 3">
    <name type="scientific">Clostridium frigoris</name>
    <dbReference type="NCBI Taxonomy" id="205327"/>
    <lineage>
        <taxon>Bacteria</taxon>
        <taxon>Bacillati</taxon>
        <taxon>Bacillota</taxon>
        <taxon>Clostridia</taxon>
        <taxon>Eubacteriales</taxon>
        <taxon>Clostridiaceae</taxon>
        <taxon>Clostridium</taxon>
    </lineage>
</organism>
<name>A0ABS6BYE9_9CLOT</name>
<keyword evidence="1" id="KW-0175">Coiled coil</keyword>
<evidence type="ECO:0000313" key="3">
    <source>
        <dbReference type="Proteomes" id="UP000776252"/>
    </source>
</evidence>
<accession>A0ABS6BYE9</accession>
<gene>
    <name evidence="2" type="ORF">KPL37_18185</name>
</gene>
<keyword evidence="3" id="KW-1185">Reference proteome</keyword>
<dbReference type="EMBL" id="JAHLDV010000080">
    <property type="protein sequence ID" value="MBU3161629.1"/>
    <property type="molecule type" value="Genomic_DNA"/>
</dbReference>
<feature type="coiled-coil region" evidence="1">
    <location>
        <begin position="354"/>
        <end position="406"/>
    </location>
</feature>